<proteinExistence type="predicted"/>
<organism evidence="2 3">
    <name type="scientific">Gracilariopsis chorda</name>
    <dbReference type="NCBI Taxonomy" id="448386"/>
    <lineage>
        <taxon>Eukaryota</taxon>
        <taxon>Rhodophyta</taxon>
        <taxon>Florideophyceae</taxon>
        <taxon>Rhodymeniophycidae</taxon>
        <taxon>Gracilariales</taxon>
        <taxon>Gracilariaceae</taxon>
        <taxon>Gracilariopsis</taxon>
    </lineage>
</organism>
<feature type="region of interest" description="Disordered" evidence="1">
    <location>
        <begin position="33"/>
        <end position="89"/>
    </location>
</feature>
<evidence type="ECO:0000256" key="1">
    <source>
        <dbReference type="SAM" id="MobiDB-lite"/>
    </source>
</evidence>
<gene>
    <name evidence="2" type="ORF">BWQ96_02795</name>
</gene>
<comment type="caution">
    <text evidence="2">The sequence shown here is derived from an EMBL/GenBank/DDBJ whole genome shotgun (WGS) entry which is preliminary data.</text>
</comment>
<feature type="region of interest" description="Disordered" evidence="1">
    <location>
        <begin position="698"/>
        <end position="727"/>
    </location>
</feature>
<feature type="compositionally biased region" description="Low complexity" evidence="1">
    <location>
        <begin position="46"/>
        <end position="68"/>
    </location>
</feature>
<dbReference type="AlphaFoldDB" id="A0A2V3IZ98"/>
<dbReference type="OrthoDB" id="10392041at2759"/>
<evidence type="ECO:0000313" key="2">
    <source>
        <dbReference type="EMBL" id="PXF47464.1"/>
    </source>
</evidence>
<dbReference type="Proteomes" id="UP000247409">
    <property type="component" value="Unassembled WGS sequence"/>
</dbReference>
<evidence type="ECO:0000313" key="3">
    <source>
        <dbReference type="Proteomes" id="UP000247409"/>
    </source>
</evidence>
<accession>A0A2V3IZ98</accession>
<protein>
    <submittedName>
        <fullName evidence="2">Uncharacterized protein</fullName>
    </submittedName>
</protein>
<keyword evidence="3" id="KW-1185">Reference proteome</keyword>
<sequence length="754" mass="83515">MLPSSSDSSHSPHFAPHHSLNPWLRIRSRISSMHDQPQPTHPAAHSTTSVTTTATSATTTTLVTSSKTINHPHSLDPNSPTHPSTPRRLVTDTSTRAHFVRALLPPPSSHMLHPNCASITQFLRPITLPIACVPDAADTSFKPHATLLRRTTLHHFELNRYLFAYKPLARVNAVMAATLLYPAQIDTNNFPVSSLLRTAVMYLAGNSYRNVYVMTYAAQLKSIHRSTPPAEGIMPSMLLEGSHLSPSQLIALDFAQQMLSDDYAVSETVSRSIIDVQPSENTMLDRYVAATCAYGAFLSCLTSTLDLELTHAAIQYASNNLQGLPWKSSGAPVNVGFTDDEIDHFGTATTHSTFGSKYRPKRDRFSLHNNYHRHTRSPSNGKTRPKAIRKVSHFLSCSILAPKIIADVNRVTENWMSNAHLPPPGQLFDANDFIAHIFGFEPFYFSTLAMAGESMRRAFLYGCTELLFGERDIPRRLKFIICYVLSSGKERRRIDRDHTKSFERQGVHNGRSITSVYSQRPYDALSIMSAHAAYLACKYGSCAAELVAASDVSRVRSAMDRYQVHPDASIHTRLVDFPLPRRDCAAILLAHSLLQESPCISDVDLLAFENSFGVGPKESEQGGTASRRAFLEVLGTACMWSSLERYATGVLAFDIDCSSNLVFGMGRAEPTITEFCKSVEGKRIGLSLAVGDEDKLMRARSDPKATRTQSLRSGIRSRKRLHRKRTSSVLSTGLRMARMFSSDDLRSKESQAVA</sequence>
<dbReference type="EMBL" id="NBIV01000024">
    <property type="protein sequence ID" value="PXF47464.1"/>
    <property type="molecule type" value="Genomic_DNA"/>
</dbReference>
<name>A0A2V3IZ98_9FLOR</name>
<reference evidence="2 3" key="1">
    <citation type="journal article" date="2018" name="Mol. Biol. Evol.">
        <title>Analysis of the draft genome of the red seaweed Gracilariopsis chorda provides insights into genome size evolution in Rhodophyta.</title>
        <authorList>
            <person name="Lee J."/>
            <person name="Yang E.C."/>
            <person name="Graf L."/>
            <person name="Yang J.H."/>
            <person name="Qiu H."/>
            <person name="Zel Zion U."/>
            <person name="Chan C.X."/>
            <person name="Stephens T.G."/>
            <person name="Weber A.P.M."/>
            <person name="Boo G.H."/>
            <person name="Boo S.M."/>
            <person name="Kim K.M."/>
            <person name="Shin Y."/>
            <person name="Jung M."/>
            <person name="Lee S.J."/>
            <person name="Yim H.S."/>
            <person name="Lee J.H."/>
            <person name="Bhattacharya D."/>
            <person name="Yoon H.S."/>
        </authorList>
    </citation>
    <scope>NUCLEOTIDE SEQUENCE [LARGE SCALE GENOMIC DNA]</scope>
    <source>
        <strain evidence="2 3">SKKU-2015</strain>
        <tissue evidence="2">Whole body</tissue>
    </source>
</reference>
<feature type="compositionally biased region" description="Basic residues" evidence="1">
    <location>
        <begin position="715"/>
        <end position="726"/>
    </location>
</feature>